<evidence type="ECO:0000313" key="3">
    <source>
        <dbReference type="Proteomes" id="UP000076722"/>
    </source>
</evidence>
<accession>A0A164NVG3</accession>
<name>A0A164NVG3_9AGAM</name>
<dbReference type="EMBL" id="KV419440">
    <property type="protein sequence ID" value="KZS88079.1"/>
    <property type="molecule type" value="Genomic_DNA"/>
</dbReference>
<proteinExistence type="predicted"/>
<sequence length="153" mass="17417">MLSSAEECSETSRSSDKCPHVPTGPEELSEETTASILKDAGIDFARLLEQGVFGKTIIDTWNLIPKGHKYLINKKAESSLRKYIAQSPSYNISEYRLRVKACWKAHFVDAIKQYMVKRFSEKKNKRTGRPLRCRLTLIASGRRLPPLTEVDPF</sequence>
<evidence type="ECO:0000313" key="2">
    <source>
        <dbReference type="EMBL" id="KZS88079.1"/>
    </source>
</evidence>
<protein>
    <submittedName>
        <fullName evidence="2">Uncharacterized protein</fullName>
    </submittedName>
</protein>
<organism evidence="2 3">
    <name type="scientific">Sistotremastrum niveocremeum HHB9708</name>
    <dbReference type="NCBI Taxonomy" id="1314777"/>
    <lineage>
        <taxon>Eukaryota</taxon>
        <taxon>Fungi</taxon>
        <taxon>Dikarya</taxon>
        <taxon>Basidiomycota</taxon>
        <taxon>Agaricomycotina</taxon>
        <taxon>Agaricomycetes</taxon>
        <taxon>Sistotremastrales</taxon>
        <taxon>Sistotremastraceae</taxon>
        <taxon>Sertulicium</taxon>
        <taxon>Sertulicium niveocremeum</taxon>
    </lineage>
</organism>
<reference evidence="2 3" key="1">
    <citation type="journal article" date="2016" name="Mol. Biol. Evol.">
        <title>Comparative Genomics of Early-Diverging Mushroom-Forming Fungi Provides Insights into the Origins of Lignocellulose Decay Capabilities.</title>
        <authorList>
            <person name="Nagy L.G."/>
            <person name="Riley R."/>
            <person name="Tritt A."/>
            <person name="Adam C."/>
            <person name="Daum C."/>
            <person name="Floudas D."/>
            <person name="Sun H."/>
            <person name="Yadav J.S."/>
            <person name="Pangilinan J."/>
            <person name="Larsson K.H."/>
            <person name="Matsuura K."/>
            <person name="Barry K."/>
            <person name="Labutti K."/>
            <person name="Kuo R."/>
            <person name="Ohm R.A."/>
            <person name="Bhattacharya S.S."/>
            <person name="Shirouzu T."/>
            <person name="Yoshinaga Y."/>
            <person name="Martin F.M."/>
            <person name="Grigoriev I.V."/>
            <person name="Hibbett D.S."/>
        </authorList>
    </citation>
    <scope>NUCLEOTIDE SEQUENCE [LARGE SCALE GENOMIC DNA]</scope>
    <source>
        <strain evidence="2 3">HHB9708</strain>
    </source>
</reference>
<feature type="region of interest" description="Disordered" evidence="1">
    <location>
        <begin position="1"/>
        <end position="30"/>
    </location>
</feature>
<keyword evidence="3" id="KW-1185">Reference proteome</keyword>
<evidence type="ECO:0000256" key="1">
    <source>
        <dbReference type="SAM" id="MobiDB-lite"/>
    </source>
</evidence>
<dbReference type="AlphaFoldDB" id="A0A164NVG3"/>
<dbReference type="Proteomes" id="UP000076722">
    <property type="component" value="Unassembled WGS sequence"/>
</dbReference>
<gene>
    <name evidence="2" type="ORF">SISNIDRAFT_490430</name>
</gene>